<comment type="similarity">
    <text evidence="2">Belongs to the glycosyltransferase 41 family. O-GlcNAc transferase subfamily.</text>
</comment>
<keyword evidence="11" id="KW-1185">Reference proteome</keyword>
<reference evidence="10 11" key="1">
    <citation type="journal article" date="2024" name="Plant J.">
        <title>Genome sequences and population genomics reveal climatic adaptation and genomic divergence between two closely related sweetgum species.</title>
        <authorList>
            <person name="Xu W.Q."/>
            <person name="Ren C.Q."/>
            <person name="Zhang X.Y."/>
            <person name="Comes H.P."/>
            <person name="Liu X.H."/>
            <person name="Li Y.G."/>
            <person name="Kettle C.J."/>
            <person name="Jalonen R."/>
            <person name="Gaisberger H."/>
            <person name="Ma Y.Z."/>
            <person name="Qiu Y.X."/>
        </authorList>
    </citation>
    <scope>NUCLEOTIDE SEQUENCE [LARGE SCALE GENOMIC DNA]</scope>
    <source>
        <strain evidence="10">Hangzhou</strain>
    </source>
</reference>
<dbReference type="SMART" id="SM00028">
    <property type="entry name" value="TPR"/>
    <property type="match status" value="12"/>
</dbReference>
<evidence type="ECO:0000256" key="8">
    <source>
        <dbReference type="PROSITE-ProRule" id="PRU00339"/>
    </source>
</evidence>
<dbReference type="EMBL" id="JBBPBK010000001">
    <property type="protein sequence ID" value="KAK9292647.1"/>
    <property type="molecule type" value="Genomic_DNA"/>
</dbReference>
<dbReference type="SUPFAM" id="SSF48452">
    <property type="entry name" value="TPR-like"/>
    <property type="match status" value="2"/>
</dbReference>
<dbReference type="PROSITE" id="PS50005">
    <property type="entry name" value="TPR"/>
    <property type="match status" value="10"/>
</dbReference>
<dbReference type="PROSITE" id="PS50293">
    <property type="entry name" value="TPR_REGION"/>
    <property type="match status" value="5"/>
</dbReference>
<evidence type="ECO:0000256" key="7">
    <source>
        <dbReference type="ARBA" id="ARBA00022803"/>
    </source>
</evidence>
<keyword evidence="4" id="KW-0328">Glycosyltransferase</keyword>
<keyword evidence="5" id="KW-0808">Transferase</keyword>
<evidence type="ECO:0000259" key="9">
    <source>
        <dbReference type="Pfam" id="PF13844"/>
    </source>
</evidence>
<feature type="repeat" description="TPR" evidence="8">
    <location>
        <begin position="277"/>
        <end position="310"/>
    </location>
</feature>
<dbReference type="Pfam" id="PF13424">
    <property type="entry name" value="TPR_12"/>
    <property type="match status" value="1"/>
</dbReference>
<feature type="repeat" description="TPR" evidence="8">
    <location>
        <begin position="141"/>
        <end position="174"/>
    </location>
</feature>
<feature type="domain" description="O-GlcNAc transferase C-terminal" evidence="9">
    <location>
        <begin position="710"/>
        <end position="867"/>
    </location>
</feature>
<dbReference type="PANTHER" id="PTHR44366:SF1">
    <property type="entry name" value="UDP-N-ACETYLGLUCOSAMINE--PEPTIDE N-ACETYLGLUCOSAMINYLTRANSFERASE 110 KDA SUBUNIT"/>
    <property type="match status" value="1"/>
</dbReference>
<feature type="repeat" description="TPR" evidence="8">
    <location>
        <begin position="209"/>
        <end position="242"/>
    </location>
</feature>
<keyword evidence="7 8" id="KW-0802">TPR repeat</keyword>
<organism evidence="10 11">
    <name type="scientific">Liquidambar formosana</name>
    <name type="common">Formosan gum</name>
    <dbReference type="NCBI Taxonomy" id="63359"/>
    <lineage>
        <taxon>Eukaryota</taxon>
        <taxon>Viridiplantae</taxon>
        <taxon>Streptophyta</taxon>
        <taxon>Embryophyta</taxon>
        <taxon>Tracheophyta</taxon>
        <taxon>Spermatophyta</taxon>
        <taxon>Magnoliopsida</taxon>
        <taxon>eudicotyledons</taxon>
        <taxon>Gunneridae</taxon>
        <taxon>Pentapetalae</taxon>
        <taxon>Saxifragales</taxon>
        <taxon>Altingiaceae</taxon>
        <taxon>Liquidambar</taxon>
    </lineage>
</organism>
<feature type="domain" description="O-GlcNAc transferase C-terminal" evidence="9">
    <location>
        <begin position="460"/>
        <end position="697"/>
    </location>
</feature>
<feature type="repeat" description="TPR" evidence="8">
    <location>
        <begin position="73"/>
        <end position="106"/>
    </location>
</feature>
<dbReference type="InterPro" id="IPR019734">
    <property type="entry name" value="TPR_rpt"/>
</dbReference>
<feature type="repeat" description="TPR" evidence="8">
    <location>
        <begin position="413"/>
        <end position="446"/>
    </location>
</feature>
<feature type="repeat" description="TPR" evidence="8">
    <location>
        <begin position="175"/>
        <end position="208"/>
    </location>
</feature>
<proteinExistence type="inferred from homology"/>
<evidence type="ECO:0000313" key="11">
    <source>
        <dbReference type="Proteomes" id="UP001415857"/>
    </source>
</evidence>
<feature type="repeat" description="TPR" evidence="8">
    <location>
        <begin position="39"/>
        <end position="72"/>
    </location>
</feature>
<dbReference type="Pfam" id="PF13181">
    <property type="entry name" value="TPR_8"/>
    <property type="match status" value="1"/>
</dbReference>
<evidence type="ECO:0000256" key="4">
    <source>
        <dbReference type="ARBA" id="ARBA00022676"/>
    </source>
</evidence>
<dbReference type="InterPro" id="IPR037919">
    <property type="entry name" value="OGT"/>
</dbReference>
<feature type="repeat" description="TPR" evidence="8">
    <location>
        <begin position="107"/>
        <end position="140"/>
    </location>
</feature>
<dbReference type="Gene3D" id="3.40.50.2000">
    <property type="entry name" value="Glycogen Phosphorylase B"/>
    <property type="match status" value="1"/>
</dbReference>
<name>A0AAP0S9A2_LIQFO</name>
<dbReference type="FunFam" id="1.25.40.10:FF:000181">
    <property type="entry name" value="probable UDP-N-acetylglucosamine--peptide N-acetylglucosaminyltransferase SEC"/>
    <property type="match status" value="1"/>
</dbReference>
<comment type="pathway">
    <text evidence="1">Protein modification; protein glycosylation.</text>
</comment>
<keyword evidence="6" id="KW-0677">Repeat</keyword>
<dbReference type="Proteomes" id="UP001415857">
    <property type="component" value="Unassembled WGS sequence"/>
</dbReference>
<feature type="repeat" description="TPR" evidence="8">
    <location>
        <begin position="345"/>
        <end position="378"/>
    </location>
</feature>
<sequence length="875" mass="98684">MKLMETRLWPLLIRCTRLATLNRHWSTSNAVYERSPLRTDNLLLLGAIYYQLHDFDMCIAKNEEALQIDPHFAECFGNMANAWKEKGNIDRAIRYYLIAIELRPNFCDAWSNLASAYMRKGRLSEAAQCCRQALALNPLLVDAHSNLGNLMKAQGLVQEACSCYLEALRIQPTFAIAWSNLAGLFMESGDLNRSLQYYKEAVKLKPAFPDAYLNLGNVYKALGMPQEAIVCYQRALQTRPDYAMAFGNLASTYYEQSKPDLAIYHYKQAIACDSGFVEAYNNLGNALKDVGRVDEAIQCYHQCLKLQPNHPQALTNLGNIYMECNMVPAAITYYMATLTVTTGLSAPFNNLAIIYKQQGHYAEAISCYNEVLRIDPLAADGLVNRGNTFKEIGRVSEAIQDYIRAITVRPTMPEAHANLASAYKDSGHVESAVKSYKQALLLRPDFPEATCNLLHTLQCVCSWEDREKMFSEVEGIIRRQIKMSVLPSVQPFHAIAYPIDPMLALEISRKYAAHCSLIASRYAFSPFNHPAPILIKSEGGNERLRVGYVSSDFGNHPLSHLMGSVFGMHDRENVEVFCYALSPNDGTEWRQRIQSEVEHFIDVSAMSSDTIAKLINEDKIQILINLNGYTKGARNEIFAMQPAPIQVSYMGFPGTTGAAYIDYLVTDEFVSPLRFSHIYSEKLVHLPHCYFVNDYKQKNWDVLDPNYKHKRSDYGLPEDKFIFACFNQLYKMDPEIFNTWCNILKRVPNSALWLLRFPAAGEMRLRAYAVSQGVHPEQIIFTDVAMKNEHIRRSALADLFLDTPLCNAHTTGTDILWAGLPMVTLPLEKMATRVAGSLCLATGLGEEMIVSSMKEYEEKACLFGIESSKAPSSHQ</sequence>
<accession>A0AAP0S9A2</accession>
<evidence type="ECO:0000256" key="3">
    <source>
        <dbReference type="ARBA" id="ARBA00011970"/>
    </source>
</evidence>
<dbReference type="InterPro" id="IPR029489">
    <property type="entry name" value="OGT/SEC/SPY_C"/>
</dbReference>
<dbReference type="FunFam" id="3.40.50.11380:FF:000002">
    <property type="entry name" value="probable UDP-N-acetylglucosamine--peptide N-acetylglucosaminyltransferase SEC"/>
    <property type="match status" value="1"/>
</dbReference>
<dbReference type="GO" id="GO:0006493">
    <property type="term" value="P:protein O-linked glycosylation"/>
    <property type="evidence" value="ECO:0007669"/>
    <property type="project" value="InterPro"/>
</dbReference>
<dbReference type="FunFam" id="3.40.50.2000:FF:000070">
    <property type="entry name" value="probable UDP-N-acetylglucosamine--peptide N-acetylglucosaminyltransferase SEC"/>
    <property type="match status" value="1"/>
</dbReference>
<dbReference type="Pfam" id="PF13414">
    <property type="entry name" value="TPR_11"/>
    <property type="match status" value="1"/>
</dbReference>
<gene>
    <name evidence="10" type="ORF">L1049_020624</name>
</gene>
<evidence type="ECO:0000256" key="2">
    <source>
        <dbReference type="ARBA" id="ARBA00005386"/>
    </source>
</evidence>
<dbReference type="PANTHER" id="PTHR44366">
    <property type="entry name" value="UDP-N-ACETYLGLUCOSAMINE--PEPTIDE N-ACETYLGLUCOSAMINYLTRANSFERASE 110 KDA SUBUNIT"/>
    <property type="match status" value="1"/>
</dbReference>
<comment type="caution">
    <text evidence="10">The sequence shown here is derived from an EMBL/GenBank/DDBJ whole genome shotgun (WGS) entry which is preliminary data.</text>
</comment>
<dbReference type="AlphaFoldDB" id="A0AAP0S9A2"/>
<evidence type="ECO:0000256" key="5">
    <source>
        <dbReference type="ARBA" id="ARBA00022679"/>
    </source>
</evidence>
<dbReference type="InterPro" id="IPR011990">
    <property type="entry name" value="TPR-like_helical_dom_sf"/>
</dbReference>
<dbReference type="Pfam" id="PF13844">
    <property type="entry name" value="Glyco_transf_41"/>
    <property type="match status" value="2"/>
</dbReference>
<protein>
    <recommendedName>
        <fullName evidence="3">protein O-GlcNAc transferase</fullName>
        <ecNumber evidence="3">2.4.1.255</ecNumber>
    </recommendedName>
</protein>
<dbReference type="FunFam" id="1.25.40.10:FF:000131">
    <property type="entry name" value="probable UDP-N-acetylglucosamine--peptide N-acetylglucosaminyltransferase SEC"/>
    <property type="match status" value="1"/>
</dbReference>
<dbReference type="EC" id="2.4.1.255" evidence="3"/>
<dbReference type="Gene3D" id="3.40.50.11380">
    <property type="match status" value="1"/>
</dbReference>
<feature type="repeat" description="TPR" evidence="8">
    <location>
        <begin position="379"/>
        <end position="412"/>
    </location>
</feature>
<dbReference type="GO" id="GO:0097363">
    <property type="term" value="F:protein O-acetylglucosaminyltransferase activity"/>
    <property type="evidence" value="ECO:0007669"/>
    <property type="project" value="UniProtKB-EC"/>
</dbReference>
<evidence type="ECO:0000313" key="10">
    <source>
        <dbReference type="EMBL" id="KAK9292647.1"/>
    </source>
</evidence>
<dbReference type="Gene3D" id="1.25.40.10">
    <property type="entry name" value="Tetratricopeptide repeat domain"/>
    <property type="match status" value="3"/>
</dbReference>
<dbReference type="FunFam" id="1.25.40.10:FF:000303">
    <property type="entry name" value="Probable UDP-N-acetylglucosamine--peptide N-acetylglucosaminyltransferase SEC"/>
    <property type="match status" value="1"/>
</dbReference>
<evidence type="ECO:0000256" key="1">
    <source>
        <dbReference type="ARBA" id="ARBA00004922"/>
    </source>
</evidence>
<dbReference type="Pfam" id="PF00515">
    <property type="entry name" value="TPR_1"/>
    <property type="match status" value="3"/>
</dbReference>
<evidence type="ECO:0000256" key="6">
    <source>
        <dbReference type="ARBA" id="ARBA00022737"/>
    </source>
</evidence>